<dbReference type="InterPro" id="IPR017968">
    <property type="entry name" value="Acylphosphatase_CS"/>
</dbReference>
<evidence type="ECO:0000256" key="2">
    <source>
        <dbReference type="ARBA" id="ARBA00008097"/>
    </source>
</evidence>
<evidence type="ECO:0000256" key="6">
    <source>
        <dbReference type="ARBA" id="ARBA00022833"/>
    </source>
</evidence>
<dbReference type="SUPFAM" id="SSF54975">
    <property type="entry name" value="Acylphosphatase/BLUF domain-like"/>
    <property type="match status" value="1"/>
</dbReference>
<evidence type="ECO:0000256" key="10">
    <source>
        <dbReference type="SAM" id="MobiDB-lite"/>
    </source>
</evidence>
<keyword evidence="6" id="KW-0862">Zinc</keyword>
<keyword evidence="9" id="KW-0378">Hydrolase</keyword>
<dbReference type="InterPro" id="IPR017945">
    <property type="entry name" value="DHBP_synth_RibB-like_a/b_dom"/>
</dbReference>
<protein>
    <recommendedName>
        <fullName evidence="8">Carbamoyltransferase</fullName>
        <ecNumber evidence="8">6.2.-.-</ecNumber>
    </recommendedName>
</protein>
<proteinExistence type="inferred from homology"/>
<dbReference type="GO" id="GO:0016743">
    <property type="term" value="F:carboxyl- or carbamoyltransferase activity"/>
    <property type="evidence" value="ECO:0007669"/>
    <property type="project" value="UniProtKB-UniRule"/>
</dbReference>
<dbReference type="PROSITE" id="PS00150">
    <property type="entry name" value="ACYLPHOSPHATASE_1"/>
    <property type="match status" value="1"/>
</dbReference>
<accession>A0A238ZDF1</accession>
<dbReference type="InterPro" id="IPR004421">
    <property type="entry name" value="Carbamoyltransferase_HypF"/>
</dbReference>
<dbReference type="OrthoDB" id="9808093at2"/>
<dbReference type="SUPFAM" id="SSF53067">
    <property type="entry name" value="Actin-like ATPase domain"/>
    <property type="match status" value="1"/>
</dbReference>
<dbReference type="InterPro" id="IPR011125">
    <property type="entry name" value="Znf_HypF"/>
</dbReference>
<evidence type="ECO:0000256" key="5">
    <source>
        <dbReference type="ARBA" id="ARBA00022771"/>
    </source>
</evidence>
<evidence type="ECO:0000256" key="4">
    <source>
        <dbReference type="ARBA" id="ARBA00022723"/>
    </source>
</evidence>
<dbReference type="PANTHER" id="PTHR42959:SF1">
    <property type="entry name" value="CARBAMOYLTRANSFERASE HYPF"/>
    <property type="match status" value="1"/>
</dbReference>
<evidence type="ECO:0000256" key="1">
    <source>
        <dbReference type="ARBA" id="ARBA00004711"/>
    </source>
</evidence>
<dbReference type="InterPro" id="IPR051060">
    <property type="entry name" value="Carbamoyltrans_HypF-like"/>
</dbReference>
<dbReference type="InterPro" id="IPR001792">
    <property type="entry name" value="Acylphosphatase-like_dom"/>
</dbReference>
<keyword evidence="5" id="KW-0863">Zinc-finger</keyword>
<evidence type="ECO:0000259" key="11">
    <source>
        <dbReference type="PROSITE" id="PS51160"/>
    </source>
</evidence>
<dbReference type="Pfam" id="PF00708">
    <property type="entry name" value="Acylphosphatase"/>
    <property type="match status" value="1"/>
</dbReference>
<dbReference type="NCBIfam" id="TIGR00143">
    <property type="entry name" value="hypF"/>
    <property type="match status" value="1"/>
</dbReference>
<dbReference type="Gene3D" id="3.30.420.360">
    <property type="match status" value="1"/>
</dbReference>
<evidence type="ECO:0000256" key="7">
    <source>
        <dbReference type="ARBA" id="ARBA00048220"/>
    </source>
</evidence>
<feature type="active site" evidence="9">
    <location>
        <position position="20"/>
    </location>
</feature>
<comment type="pathway">
    <text evidence="1">Protein modification; [NiFe] hydrogenase maturation.</text>
</comment>
<dbReference type="InterPro" id="IPR041440">
    <property type="entry name" value="HypF_C"/>
</dbReference>
<sequence>MTVERRRIRVRGTVQGVGFRPFLYRQAVDLGLTGWVGNEGGDVVLEVEGDRSALDALLRSLRERQPPLAAVESVDVATVAPAGSAGFRIAASTAGSDPDLRVSADVAPCDACLAELADPDDRRFRYPFINCTNCGPRYTIVRAVPYDRPATTMAGFRMCPACQKEYDDPADRRFHAQPNACPDCGPRLAWTGPGEEVTGSAALTAAVARLTHGGTIALKSVGGYHLACDATDAGAVAHLRNRKGRPDKPFAIMVRDLAAAEALCDLAPAARTALTSPRRPVVLIPRRPDALGAVAAEIAPGLHELGVMLPPSPLHALLGADLDRPLVMTSGNLSDEPVVGDDDEARELLGPLVDGVLSHDRPIHVRTDDSVVRAAPGGRLQVVRRARGWVPQPVRLPVPADRPVLAVGAQLKNTVALARGGSVILSQHLGDLQHWPTAAAFQQAVEHLTRLARVEPAAVAHDLHPDYRSTAWARESGLSLVGVQHHHAHVASCLVEHGRTGPVLGIAFDGLGLGPDGSLWGGEFLLADLTGFDRVASLARAVLPGGDAAVREPWRTALSWVHRGLGEETAAELGPALDPRWAAVLSLVRSGRQPETSSVGRLFDAVAALLGVRARISYEGQAAVELEALARTGDATTAYPMGMAGDLLDPAPALRAVLAARAAGVPVADIAAGFHVGLATSAGQLAIRLADAHGVDTVALTGGVFQNVLLTDLLARHLRRAGLEVLLHKSLPCNDGGISAGQAAVAAAVLQGAREVTAVTHPQPEGRRSIRPEHDRSGGSLH</sequence>
<dbReference type="Gene3D" id="3.30.110.120">
    <property type="match status" value="1"/>
</dbReference>
<comment type="catalytic activity">
    <reaction evidence="9">
        <text>an acyl phosphate + H2O = a carboxylate + phosphate + H(+)</text>
        <dbReference type="Rhea" id="RHEA:14965"/>
        <dbReference type="ChEBI" id="CHEBI:15377"/>
        <dbReference type="ChEBI" id="CHEBI:15378"/>
        <dbReference type="ChEBI" id="CHEBI:29067"/>
        <dbReference type="ChEBI" id="CHEBI:43474"/>
        <dbReference type="ChEBI" id="CHEBI:59918"/>
        <dbReference type="EC" id="3.6.1.7"/>
    </reaction>
</comment>
<dbReference type="GO" id="GO:0051604">
    <property type="term" value="P:protein maturation"/>
    <property type="evidence" value="ECO:0007669"/>
    <property type="project" value="TreeGrafter"/>
</dbReference>
<keyword evidence="4" id="KW-0479">Metal-binding</keyword>
<dbReference type="SUPFAM" id="SSF55821">
    <property type="entry name" value="YrdC/RibB"/>
    <property type="match status" value="1"/>
</dbReference>
<evidence type="ECO:0000313" key="13">
    <source>
        <dbReference type="EMBL" id="SNR81555.1"/>
    </source>
</evidence>
<feature type="domain" description="YrdC-like" evidence="12">
    <location>
        <begin position="200"/>
        <end position="388"/>
    </location>
</feature>
<dbReference type="GO" id="GO:0003998">
    <property type="term" value="F:acylphosphatase activity"/>
    <property type="evidence" value="ECO:0007669"/>
    <property type="project" value="UniProtKB-EC"/>
</dbReference>
<dbReference type="PROSITE" id="PS51163">
    <property type="entry name" value="YRDC"/>
    <property type="match status" value="1"/>
</dbReference>
<dbReference type="GO" id="GO:0016874">
    <property type="term" value="F:ligase activity"/>
    <property type="evidence" value="ECO:0007669"/>
    <property type="project" value="UniProtKB-UniRule"/>
</dbReference>
<gene>
    <name evidence="13" type="ORF">SAMN06272737_1283</name>
</gene>
<dbReference type="Gene3D" id="3.90.870.50">
    <property type="match status" value="1"/>
</dbReference>
<feature type="region of interest" description="Disordered" evidence="10">
    <location>
        <begin position="758"/>
        <end position="782"/>
    </location>
</feature>
<evidence type="ECO:0000313" key="14">
    <source>
        <dbReference type="Proteomes" id="UP000198403"/>
    </source>
</evidence>
<comment type="similarity">
    <text evidence="2 8">Belongs to the carbamoyltransferase HypF family.</text>
</comment>
<organism evidence="13 14">
    <name type="scientific">Blastococcus mobilis</name>
    <dbReference type="NCBI Taxonomy" id="1938746"/>
    <lineage>
        <taxon>Bacteria</taxon>
        <taxon>Bacillati</taxon>
        <taxon>Actinomycetota</taxon>
        <taxon>Actinomycetes</taxon>
        <taxon>Geodermatophilales</taxon>
        <taxon>Geodermatophilaceae</taxon>
        <taxon>Blastococcus</taxon>
    </lineage>
</organism>
<evidence type="ECO:0000256" key="8">
    <source>
        <dbReference type="PIRNR" id="PIRNR006256"/>
    </source>
</evidence>
<dbReference type="AlphaFoldDB" id="A0A238ZDF1"/>
<comment type="catalytic activity">
    <reaction evidence="7">
        <text>C-terminal L-cysteinyl-[HypE protein] + carbamoyl phosphate + ATP + H2O = C-terminal S-carboxamide-L-cysteinyl-[HypE protein] + AMP + phosphate + diphosphate + H(+)</text>
        <dbReference type="Rhea" id="RHEA:55636"/>
        <dbReference type="Rhea" id="RHEA-COMP:14247"/>
        <dbReference type="Rhea" id="RHEA-COMP:14392"/>
        <dbReference type="ChEBI" id="CHEBI:15377"/>
        <dbReference type="ChEBI" id="CHEBI:15378"/>
        <dbReference type="ChEBI" id="CHEBI:30616"/>
        <dbReference type="ChEBI" id="CHEBI:33019"/>
        <dbReference type="ChEBI" id="CHEBI:43474"/>
        <dbReference type="ChEBI" id="CHEBI:58228"/>
        <dbReference type="ChEBI" id="CHEBI:76913"/>
        <dbReference type="ChEBI" id="CHEBI:139126"/>
        <dbReference type="ChEBI" id="CHEBI:456215"/>
    </reaction>
</comment>
<dbReference type="PANTHER" id="PTHR42959">
    <property type="entry name" value="CARBAMOYLTRANSFERASE"/>
    <property type="match status" value="1"/>
</dbReference>
<dbReference type="PROSITE" id="PS51160">
    <property type="entry name" value="ACYLPHOSPHATASE_3"/>
    <property type="match status" value="1"/>
</dbReference>
<dbReference type="RefSeq" id="WP_089338337.1">
    <property type="nucleotide sequence ID" value="NZ_FZNO01000028.1"/>
</dbReference>
<dbReference type="InterPro" id="IPR043129">
    <property type="entry name" value="ATPase_NBD"/>
</dbReference>
<dbReference type="EMBL" id="FZNO01000028">
    <property type="protein sequence ID" value="SNR81555.1"/>
    <property type="molecule type" value="Genomic_DNA"/>
</dbReference>
<dbReference type="Pfam" id="PF17788">
    <property type="entry name" value="HypF_C"/>
    <property type="match status" value="1"/>
</dbReference>
<dbReference type="InterPro" id="IPR055128">
    <property type="entry name" value="HypF_C_2"/>
</dbReference>
<feature type="compositionally biased region" description="Basic and acidic residues" evidence="10">
    <location>
        <begin position="764"/>
        <end position="782"/>
    </location>
</feature>
<dbReference type="GO" id="GO:0008270">
    <property type="term" value="F:zinc ion binding"/>
    <property type="evidence" value="ECO:0007669"/>
    <property type="project" value="UniProtKB-KW"/>
</dbReference>
<dbReference type="InterPro" id="IPR036046">
    <property type="entry name" value="Acylphosphatase-like_dom_sf"/>
</dbReference>
<name>A0A238ZDF1_9ACTN</name>
<dbReference type="Gene3D" id="3.30.420.40">
    <property type="match status" value="1"/>
</dbReference>
<dbReference type="Pfam" id="PF07503">
    <property type="entry name" value="zf-HYPF"/>
    <property type="match status" value="2"/>
</dbReference>
<evidence type="ECO:0000256" key="3">
    <source>
        <dbReference type="ARBA" id="ARBA00022598"/>
    </source>
</evidence>
<dbReference type="InterPro" id="IPR006070">
    <property type="entry name" value="Sua5-like_dom"/>
</dbReference>
<dbReference type="GO" id="GO:0003725">
    <property type="term" value="F:double-stranded RNA binding"/>
    <property type="evidence" value="ECO:0007669"/>
    <property type="project" value="InterPro"/>
</dbReference>
<feature type="domain" description="Acylphosphatase-like" evidence="11">
    <location>
        <begin position="5"/>
        <end position="91"/>
    </location>
</feature>
<evidence type="ECO:0000256" key="9">
    <source>
        <dbReference type="PROSITE-ProRule" id="PRU00520"/>
    </source>
</evidence>
<dbReference type="Proteomes" id="UP000198403">
    <property type="component" value="Unassembled WGS sequence"/>
</dbReference>
<dbReference type="Pfam" id="PF22521">
    <property type="entry name" value="HypF_C_2"/>
    <property type="match status" value="1"/>
</dbReference>
<keyword evidence="14" id="KW-1185">Reference proteome</keyword>
<feature type="active site" evidence="9">
    <location>
        <position position="38"/>
    </location>
</feature>
<dbReference type="EC" id="6.2.-.-" evidence="8"/>
<dbReference type="Pfam" id="PF01300">
    <property type="entry name" value="Sua5_yciO_yrdC"/>
    <property type="match status" value="1"/>
</dbReference>
<evidence type="ECO:0000259" key="12">
    <source>
        <dbReference type="PROSITE" id="PS51163"/>
    </source>
</evidence>
<dbReference type="UniPathway" id="UPA00335"/>
<keyword evidence="3" id="KW-0436">Ligase</keyword>
<reference evidence="13 14" key="1">
    <citation type="submission" date="2017-06" db="EMBL/GenBank/DDBJ databases">
        <authorList>
            <person name="Kim H.J."/>
            <person name="Triplett B.A."/>
        </authorList>
    </citation>
    <scope>NUCLEOTIDE SEQUENCE [LARGE SCALE GENOMIC DNA]</scope>
    <source>
        <strain evidence="13 14">DSM 44272</strain>
    </source>
</reference>
<dbReference type="PIRSF" id="PIRSF006256">
    <property type="entry name" value="CMPcnvr_hdrg_mat"/>
    <property type="match status" value="1"/>
</dbReference>